<sequence>MKVNPKWIPIALFSCVFISIFTEVLLSPFYPQFFSKVFGIEDLSYTGYYIFICRLTVVLCAPLWGVFSRWIEVKYLLYCAQIGTAFFTALMATSTSANCFLAYTIGLLLFKSCYLMVYPLIIQLTDSQQHSTVTGTYQAVFHGGIIAATIAGAWMVNLEAPLSLFYAIAIADLFQFLLCFIFLRDTQTRREITPPSEQHSSFGDRWGFIVAIGLIILTFQLANNLIRPFFTAYVTQSETLGITLNESSYLFMIPSAMAIAALPYIRKSFHRDRLHSIYLVGLVLLSVTLFLQGWTISLGILIIARLIYGFCLATSQSALELRLFDRSRGDRLHFNYSLAMSFANLGHLSAPLLASWLVERYTLAMPLFVAAFICAVNFLFAQKTIFRAPIFQPSEVEL</sequence>
<comment type="subcellular location">
    <subcellularLocation>
        <location evidence="1">Cell membrane</location>
        <topology evidence="1">Multi-pass membrane protein</topology>
    </subcellularLocation>
</comment>
<feature type="transmembrane region" description="Helical" evidence="7">
    <location>
        <begin position="363"/>
        <end position="381"/>
    </location>
</feature>
<evidence type="ECO:0000256" key="6">
    <source>
        <dbReference type="ARBA" id="ARBA00023136"/>
    </source>
</evidence>
<protein>
    <submittedName>
        <fullName evidence="8">MFS transporter</fullName>
    </submittedName>
</protein>
<dbReference type="Proteomes" id="UP000500857">
    <property type="component" value="Chromosome"/>
</dbReference>
<evidence type="ECO:0000256" key="3">
    <source>
        <dbReference type="ARBA" id="ARBA00022475"/>
    </source>
</evidence>
<feature type="transmembrane region" description="Helical" evidence="7">
    <location>
        <begin position="75"/>
        <end position="94"/>
    </location>
</feature>
<dbReference type="AlphaFoldDB" id="A0A6H1TX83"/>
<keyword evidence="3" id="KW-1003">Cell membrane</keyword>
<dbReference type="EMBL" id="CP051167">
    <property type="protein sequence ID" value="QIZ70550.1"/>
    <property type="molecule type" value="Genomic_DNA"/>
</dbReference>
<dbReference type="InterPro" id="IPR036259">
    <property type="entry name" value="MFS_trans_sf"/>
</dbReference>
<dbReference type="Gene3D" id="1.20.1250.20">
    <property type="entry name" value="MFS general substrate transporter like domains"/>
    <property type="match status" value="2"/>
</dbReference>
<dbReference type="PANTHER" id="PTHR43414">
    <property type="entry name" value="MULTIDRUG RESISTANCE PROTEIN MDTG"/>
    <property type="match status" value="1"/>
</dbReference>
<dbReference type="GO" id="GO:0005886">
    <property type="term" value="C:plasma membrane"/>
    <property type="evidence" value="ECO:0007669"/>
    <property type="project" value="UniProtKB-SubCell"/>
</dbReference>
<dbReference type="SUPFAM" id="SSF103473">
    <property type="entry name" value="MFS general substrate transporter"/>
    <property type="match status" value="1"/>
</dbReference>
<feature type="transmembrane region" description="Helical" evidence="7">
    <location>
        <begin position="336"/>
        <end position="357"/>
    </location>
</feature>
<evidence type="ECO:0000256" key="4">
    <source>
        <dbReference type="ARBA" id="ARBA00022692"/>
    </source>
</evidence>
<organism evidence="8 9">
    <name type="scientific">Oxynema aestuarii AP17</name>
    <dbReference type="NCBI Taxonomy" id="2064643"/>
    <lineage>
        <taxon>Bacteria</taxon>
        <taxon>Bacillati</taxon>
        <taxon>Cyanobacteriota</taxon>
        <taxon>Cyanophyceae</taxon>
        <taxon>Oscillatoriophycideae</taxon>
        <taxon>Oscillatoriales</taxon>
        <taxon>Oscillatoriaceae</taxon>
        <taxon>Oxynema</taxon>
        <taxon>Oxynema aestuarii</taxon>
    </lineage>
</organism>
<feature type="transmembrane region" description="Helical" evidence="7">
    <location>
        <begin position="162"/>
        <end position="183"/>
    </location>
</feature>
<gene>
    <name evidence="8" type="ORF">HCG48_08115</name>
</gene>
<keyword evidence="9" id="KW-1185">Reference proteome</keyword>
<keyword evidence="6 7" id="KW-0472">Membrane</keyword>
<evidence type="ECO:0000256" key="1">
    <source>
        <dbReference type="ARBA" id="ARBA00004651"/>
    </source>
</evidence>
<dbReference type="RefSeq" id="WP_168568705.1">
    <property type="nucleotide sequence ID" value="NZ_CP051167.1"/>
</dbReference>
<feature type="transmembrane region" description="Helical" evidence="7">
    <location>
        <begin position="46"/>
        <end position="68"/>
    </location>
</feature>
<feature type="transmembrane region" description="Helical" evidence="7">
    <location>
        <begin position="7"/>
        <end position="26"/>
    </location>
</feature>
<dbReference type="Pfam" id="PF07690">
    <property type="entry name" value="MFS_1"/>
    <property type="match status" value="1"/>
</dbReference>
<feature type="transmembrane region" description="Helical" evidence="7">
    <location>
        <begin position="277"/>
        <end position="296"/>
    </location>
</feature>
<keyword evidence="4 7" id="KW-0812">Transmembrane</keyword>
<feature type="transmembrane region" description="Helical" evidence="7">
    <location>
        <begin position="100"/>
        <end position="122"/>
    </location>
</feature>
<name>A0A6H1TX83_9CYAN</name>
<reference evidence="8 9" key="1">
    <citation type="submission" date="2020-04" db="EMBL/GenBank/DDBJ databases">
        <authorList>
            <person name="Basu S."/>
            <person name="Maruthanayagam V."/>
            <person name="Chakraborty S."/>
            <person name="Pramanik A."/>
            <person name="Mukherjee J."/>
            <person name="Brink B."/>
        </authorList>
    </citation>
    <scope>NUCLEOTIDE SEQUENCE [LARGE SCALE GENOMIC DNA]</scope>
    <source>
        <strain evidence="8 9">AP17</strain>
    </source>
</reference>
<dbReference type="KEGG" id="oxy:HCG48_08115"/>
<keyword evidence="5 7" id="KW-1133">Transmembrane helix</keyword>
<dbReference type="GO" id="GO:0022857">
    <property type="term" value="F:transmembrane transporter activity"/>
    <property type="evidence" value="ECO:0007669"/>
    <property type="project" value="InterPro"/>
</dbReference>
<evidence type="ECO:0000256" key="2">
    <source>
        <dbReference type="ARBA" id="ARBA00022448"/>
    </source>
</evidence>
<proteinExistence type="predicted"/>
<feature type="transmembrane region" description="Helical" evidence="7">
    <location>
        <begin position="134"/>
        <end position="156"/>
    </location>
</feature>
<dbReference type="InterPro" id="IPR011701">
    <property type="entry name" value="MFS"/>
</dbReference>
<dbReference type="PANTHER" id="PTHR43414:SF6">
    <property type="entry name" value="MULTIDRUG RESISTANCE PROTEIN MDTG"/>
    <property type="match status" value="1"/>
</dbReference>
<feature type="transmembrane region" description="Helical" evidence="7">
    <location>
        <begin position="247"/>
        <end position="265"/>
    </location>
</feature>
<evidence type="ECO:0000256" key="7">
    <source>
        <dbReference type="SAM" id="Phobius"/>
    </source>
</evidence>
<feature type="transmembrane region" description="Helical" evidence="7">
    <location>
        <begin position="206"/>
        <end position="227"/>
    </location>
</feature>
<accession>A0A6H1TX83</accession>
<evidence type="ECO:0000313" key="8">
    <source>
        <dbReference type="EMBL" id="QIZ70550.1"/>
    </source>
</evidence>
<evidence type="ECO:0000313" key="9">
    <source>
        <dbReference type="Proteomes" id="UP000500857"/>
    </source>
</evidence>
<evidence type="ECO:0000256" key="5">
    <source>
        <dbReference type="ARBA" id="ARBA00022989"/>
    </source>
</evidence>
<feature type="transmembrane region" description="Helical" evidence="7">
    <location>
        <begin position="302"/>
        <end position="324"/>
    </location>
</feature>
<keyword evidence="2" id="KW-0813">Transport</keyword>